<accession>A0A834IUD5</accession>
<dbReference type="AlphaFoldDB" id="A0A834IUD5"/>
<dbReference type="EMBL" id="JAACXV010000015">
    <property type="protein sequence ID" value="KAF7287237.1"/>
    <property type="molecule type" value="Genomic_DNA"/>
</dbReference>
<keyword evidence="2" id="KW-1185">Reference proteome</keyword>
<proteinExistence type="predicted"/>
<gene>
    <name evidence="1" type="ORF">GWI33_002056</name>
</gene>
<comment type="caution">
    <text evidence="1">The sequence shown here is derived from an EMBL/GenBank/DDBJ whole genome shotgun (WGS) entry which is preliminary data.</text>
</comment>
<organism evidence="1 2">
    <name type="scientific">Rhynchophorus ferrugineus</name>
    <name type="common">Red palm weevil</name>
    <name type="synonym">Curculio ferrugineus</name>
    <dbReference type="NCBI Taxonomy" id="354439"/>
    <lineage>
        <taxon>Eukaryota</taxon>
        <taxon>Metazoa</taxon>
        <taxon>Ecdysozoa</taxon>
        <taxon>Arthropoda</taxon>
        <taxon>Hexapoda</taxon>
        <taxon>Insecta</taxon>
        <taxon>Pterygota</taxon>
        <taxon>Neoptera</taxon>
        <taxon>Endopterygota</taxon>
        <taxon>Coleoptera</taxon>
        <taxon>Polyphaga</taxon>
        <taxon>Cucujiformia</taxon>
        <taxon>Curculionidae</taxon>
        <taxon>Dryophthorinae</taxon>
        <taxon>Rhynchophorus</taxon>
    </lineage>
</organism>
<protein>
    <submittedName>
        <fullName evidence="1">Uncharacterized protein</fullName>
    </submittedName>
</protein>
<sequence length="115" mass="12644">MKNNMDSLSPPIIWSKSYSANSELDPRITTNVIRSNLNDIILIDATSARLKVDGLARKLRKPNTDSGVLFFPIIGRVGNRVNFHCQRINIVFRAERTVGRSSPSSELTSSGSGQG</sequence>
<evidence type="ECO:0000313" key="1">
    <source>
        <dbReference type="EMBL" id="KAF7287237.1"/>
    </source>
</evidence>
<evidence type="ECO:0000313" key="2">
    <source>
        <dbReference type="Proteomes" id="UP000625711"/>
    </source>
</evidence>
<dbReference type="Proteomes" id="UP000625711">
    <property type="component" value="Unassembled WGS sequence"/>
</dbReference>
<reference evidence="1" key="1">
    <citation type="submission" date="2020-08" db="EMBL/GenBank/DDBJ databases">
        <title>Genome sequencing and assembly of the red palm weevil Rhynchophorus ferrugineus.</title>
        <authorList>
            <person name="Dias G.B."/>
            <person name="Bergman C.M."/>
            <person name="Manee M."/>
        </authorList>
    </citation>
    <scope>NUCLEOTIDE SEQUENCE</scope>
    <source>
        <strain evidence="1">AA-2017</strain>
        <tissue evidence="1">Whole larva</tissue>
    </source>
</reference>
<name>A0A834IUD5_RHYFE</name>